<sequence>MDSDKYLEGQYMQRPPLFESGNSQVKDNKIDLLVQQYEQLIISEDESIDSAFARFNTIINSLKALDEGYSSKNYVRKFLRTLHPKWRAKVTVIEESKDLTSLSLDEFIGNLKVHEMIIKKYSEIVKAKVERKSLALKAKKESSDEEFSTFGSEDKEYAMAVRDFKKFYKRRGRFVRQPRNDKKTFQRSHDDKNGSWSDNGEDDDEKVKDETCLVAHASSEVCSESSYFSDENSSIDDIDLDNEYDKLCKMSLKIITKNKKLKATRNSLENELRELKDKLSILEKNKGVDIECGKCHSL</sequence>
<evidence type="ECO:0008006" key="5">
    <source>
        <dbReference type="Google" id="ProtNLM"/>
    </source>
</evidence>
<keyword evidence="1" id="KW-0175">Coiled coil</keyword>
<feature type="compositionally biased region" description="Basic and acidic residues" evidence="2">
    <location>
        <begin position="179"/>
        <end position="193"/>
    </location>
</feature>
<feature type="coiled-coil region" evidence="1">
    <location>
        <begin position="258"/>
        <end position="285"/>
    </location>
</feature>
<dbReference type="EMBL" id="BQNB010009208">
    <property type="protein sequence ID" value="GJS60244.1"/>
    <property type="molecule type" value="Genomic_DNA"/>
</dbReference>
<comment type="caution">
    <text evidence="3">The sequence shown here is derived from an EMBL/GenBank/DDBJ whole genome shotgun (WGS) entry which is preliminary data.</text>
</comment>
<gene>
    <name evidence="3" type="ORF">Tco_0655028</name>
</gene>
<reference evidence="3" key="2">
    <citation type="submission" date="2022-01" db="EMBL/GenBank/DDBJ databases">
        <authorList>
            <person name="Yamashiro T."/>
            <person name="Shiraishi A."/>
            <person name="Satake H."/>
            <person name="Nakayama K."/>
        </authorList>
    </citation>
    <scope>NUCLEOTIDE SEQUENCE</scope>
</reference>
<keyword evidence="4" id="KW-1185">Reference proteome</keyword>
<evidence type="ECO:0000256" key="2">
    <source>
        <dbReference type="SAM" id="MobiDB-lite"/>
    </source>
</evidence>
<reference evidence="3" key="1">
    <citation type="journal article" date="2022" name="Int. J. Mol. Sci.">
        <title>Draft Genome of Tanacetum Coccineum: Genomic Comparison of Closely Related Tanacetum-Family Plants.</title>
        <authorList>
            <person name="Yamashiro T."/>
            <person name="Shiraishi A."/>
            <person name="Nakayama K."/>
            <person name="Satake H."/>
        </authorList>
    </citation>
    <scope>NUCLEOTIDE SEQUENCE</scope>
</reference>
<evidence type="ECO:0000313" key="4">
    <source>
        <dbReference type="Proteomes" id="UP001151760"/>
    </source>
</evidence>
<proteinExistence type="predicted"/>
<evidence type="ECO:0000313" key="3">
    <source>
        <dbReference type="EMBL" id="GJS60244.1"/>
    </source>
</evidence>
<accession>A0ABQ4X4U8</accession>
<name>A0ABQ4X4U8_9ASTR</name>
<protein>
    <recommendedName>
        <fullName evidence="5">UBN2 domain-containing protein</fullName>
    </recommendedName>
</protein>
<feature type="region of interest" description="Disordered" evidence="2">
    <location>
        <begin position="179"/>
        <end position="204"/>
    </location>
</feature>
<dbReference type="Proteomes" id="UP001151760">
    <property type="component" value="Unassembled WGS sequence"/>
</dbReference>
<dbReference type="PANTHER" id="PTHR34676:SF8">
    <property type="entry name" value="TRANSMEMBRANE PROTEIN"/>
    <property type="match status" value="1"/>
</dbReference>
<organism evidence="3 4">
    <name type="scientific">Tanacetum coccineum</name>
    <dbReference type="NCBI Taxonomy" id="301880"/>
    <lineage>
        <taxon>Eukaryota</taxon>
        <taxon>Viridiplantae</taxon>
        <taxon>Streptophyta</taxon>
        <taxon>Embryophyta</taxon>
        <taxon>Tracheophyta</taxon>
        <taxon>Spermatophyta</taxon>
        <taxon>Magnoliopsida</taxon>
        <taxon>eudicotyledons</taxon>
        <taxon>Gunneridae</taxon>
        <taxon>Pentapetalae</taxon>
        <taxon>asterids</taxon>
        <taxon>campanulids</taxon>
        <taxon>Asterales</taxon>
        <taxon>Asteraceae</taxon>
        <taxon>Asteroideae</taxon>
        <taxon>Anthemideae</taxon>
        <taxon>Anthemidinae</taxon>
        <taxon>Tanacetum</taxon>
    </lineage>
</organism>
<dbReference type="PANTHER" id="PTHR34676">
    <property type="entry name" value="DUF4219 DOMAIN-CONTAINING PROTEIN-RELATED"/>
    <property type="match status" value="1"/>
</dbReference>
<evidence type="ECO:0000256" key="1">
    <source>
        <dbReference type="SAM" id="Coils"/>
    </source>
</evidence>
<dbReference type="Pfam" id="PF14223">
    <property type="entry name" value="Retrotran_gag_2"/>
    <property type="match status" value="1"/>
</dbReference>